<gene>
    <name evidence="1" type="ORF">Cgig2_019990</name>
</gene>
<organism evidence="1 2">
    <name type="scientific">Carnegiea gigantea</name>
    <dbReference type="NCBI Taxonomy" id="171969"/>
    <lineage>
        <taxon>Eukaryota</taxon>
        <taxon>Viridiplantae</taxon>
        <taxon>Streptophyta</taxon>
        <taxon>Embryophyta</taxon>
        <taxon>Tracheophyta</taxon>
        <taxon>Spermatophyta</taxon>
        <taxon>Magnoliopsida</taxon>
        <taxon>eudicotyledons</taxon>
        <taxon>Gunneridae</taxon>
        <taxon>Pentapetalae</taxon>
        <taxon>Caryophyllales</taxon>
        <taxon>Cactineae</taxon>
        <taxon>Cactaceae</taxon>
        <taxon>Cactoideae</taxon>
        <taxon>Echinocereeae</taxon>
        <taxon>Carnegiea</taxon>
    </lineage>
</organism>
<sequence>MKFEEAAVKHHLQNQSNHCPLLIAPNGFASYAQINHPFRFQAAWLSYDEFSECLAENWRYDMTLYPILHHMAEDFDKWNEEIRAICTQQHLAAGHNRFLIKLEARLHYELDEVLNLIEALWFQKSKIDAIRDIHYFLYSILHNAHKQLSSQDLFVMTIIGKLVFSFGVVILSFERYIICHGSKYLRPKKRGFMNMRQVTAAFMAKLGWRLVSEHDSLWSRLYVSNALRSIMENTKFIKQDIRTEAGNGRITSFWNHSWALLSPLNQLAIDPSPPQIKNATVAKLWSPQHG</sequence>
<evidence type="ECO:0000313" key="1">
    <source>
        <dbReference type="EMBL" id="KAJ8440961.1"/>
    </source>
</evidence>
<dbReference type="Proteomes" id="UP001153076">
    <property type="component" value="Unassembled WGS sequence"/>
</dbReference>
<reference evidence="1" key="1">
    <citation type="submission" date="2022-04" db="EMBL/GenBank/DDBJ databases">
        <title>Carnegiea gigantea Genome sequencing and assembly v2.</title>
        <authorList>
            <person name="Copetti D."/>
            <person name="Sanderson M.J."/>
            <person name="Burquez A."/>
            <person name="Wojciechowski M.F."/>
        </authorList>
    </citation>
    <scope>NUCLEOTIDE SEQUENCE</scope>
    <source>
        <strain evidence="1">SGP5-SGP5p</strain>
        <tissue evidence="1">Aerial part</tissue>
    </source>
</reference>
<evidence type="ECO:0000313" key="2">
    <source>
        <dbReference type="Proteomes" id="UP001153076"/>
    </source>
</evidence>
<name>A0A9Q1KDN6_9CARY</name>
<dbReference type="EMBL" id="JAKOGI010000180">
    <property type="protein sequence ID" value="KAJ8440961.1"/>
    <property type="molecule type" value="Genomic_DNA"/>
</dbReference>
<proteinExistence type="predicted"/>
<keyword evidence="2" id="KW-1185">Reference proteome</keyword>
<dbReference type="AlphaFoldDB" id="A0A9Q1KDN6"/>
<comment type="caution">
    <text evidence="1">The sequence shown here is derived from an EMBL/GenBank/DDBJ whole genome shotgun (WGS) entry which is preliminary data.</text>
</comment>
<protein>
    <submittedName>
        <fullName evidence="1">Uncharacterized protein</fullName>
    </submittedName>
</protein>
<accession>A0A9Q1KDN6</accession>
<dbReference type="OrthoDB" id="1742963at2759"/>